<dbReference type="Gene3D" id="3.90.550.10">
    <property type="entry name" value="Spore Coat Polysaccharide Biosynthesis Protein SpsA, Chain A"/>
    <property type="match status" value="1"/>
</dbReference>
<keyword evidence="2" id="KW-1185">Reference proteome</keyword>
<dbReference type="RefSeq" id="WP_263721507.1">
    <property type="nucleotide sequence ID" value="NZ_JAOWLA010000007.1"/>
</dbReference>
<evidence type="ECO:0000313" key="1">
    <source>
        <dbReference type="EMBL" id="MCV2864988.1"/>
    </source>
</evidence>
<dbReference type="Pfam" id="PF13704">
    <property type="entry name" value="Glyco_tranf_2_4"/>
    <property type="match status" value="1"/>
</dbReference>
<gene>
    <name evidence="1" type="ORF">OE647_09585</name>
</gene>
<accession>A0ABT2Z1G9</accession>
<comment type="caution">
    <text evidence="1">The sequence shown here is derived from an EMBL/GenBank/DDBJ whole genome shotgun (WGS) entry which is preliminary data.</text>
</comment>
<reference evidence="1 2" key="1">
    <citation type="submission" date="2022-10" db="EMBL/GenBank/DDBJ databases">
        <title>Defluviimonas sp. nov., isolated from ocean surface water.</title>
        <authorList>
            <person name="He W."/>
            <person name="Wang L."/>
            <person name="Zhang D.-F."/>
        </authorList>
    </citation>
    <scope>NUCLEOTIDE SEQUENCE [LARGE SCALE GENOMIC DNA]</scope>
    <source>
        <strain evidence="1 2">WL0075</strain>
    </source>
</reference>
<dbReference type="SUPFAM" id="SSF53448">
    <property type="entry name" value="Nucleotide-diphospho-sugar transferases"/>
    <property type="match status" value="1"/>
</dbReference>
<dbReference type="EMBL" id="JAOWLA010000007">
    <property type="protein sequence ID" value="MCV2864988.1"/>
    <property type="molecule type" value="Genomic_DNA"/>
</dbReference>
<sequence>MLDLTAILTARNAAGTLGALLDHLEGLGARTVVIDHGSDDATWSIAAARRGRPVTELLYEPFTGVFDLTRQLRLKHDILQSIRTRWILHADADEFLEPPSGTSFAALLDRHATSGAMAFDSAEFMFLPATEDDDHDPGSFTRTMHRYVPFEEKYSKQRLFRRDAPLDFWFRTGGHCVTADPALVAPERLTLRHYLGLSLDDIRAQYLGRVFSARDRAKHWHGNRMASQRYDIVPPDPAILRDLRSRGLCPSDPVGEIPVFARRPEGPAAAPDASGPLPDLTVAGVDAEAVGLIAETLRAIEPTLRISVHGADPADVRWLGRTPLLHVLRDPRGLPAPGGGAEALRARASDWLRGVAQIRQAAVMWAPPYAEWRIEDGSDPARLLAVSEALRTGRTPPLALGLPRHSAIATAPADSADLPLRRIAGSMMRQLGYL</sequence>
<dbReference type="InterPro" id="IPR029044">
    <property type="entry name" value="Nucleotide-diphossugar_trans"/>
</dbReference>
<dbReference type="Proteomes" id="UP001652503">
    <property type="component" value="Unassembled WGS sequence"/>
</dbReference>
<proteinExistence type="predicted"/>
<name>A0ABT2Z1G9_9RHOB</name>
<protein>
    <submittedName>
        <fullName evidence="1">Glycosyltransferase family 2 protein</fullName>
    </submittedName>
</protein>
<evidence type="ECO:0000313" key="2">
    <source>
        <dbReference type="Proteomes" id="UP001652503"/>
    </source>
</evidence>
<organism evidence="1 2">
    <name type="scientific">Albidovulum sediminicola</name>
    <dbReference type="NCBI Taxonomy" id="2984331"/>
    <lineage>
        <taxon>Bacteria</taxon>
        <taxon>Pseudomonadati</taxon>
        <taxon>Pseudomonadota</taxon>
        <taxon>Alphaproteobacteria</taxon>
        <taxon>Rhodobacterales</taxon>
        <taxon>Paracoccaceae</taxon>
        <taxon>Albidovulum</taxon>
    </lineage>
</organism>